<evidence type="ECO:0000313" key="2">
    <source>
        <dbReference type="Ensembl" id="ENSSPUP00000002178.1"/>
    </source>
</evidence>
<feature type="compositionally biased region" description="Basic and acidic residues" evidence="1">
    <location>
        <begin position="221"/>
        <end position="231"/>
    </location>
</feature>
<sequence>MDDVEEMKLILHMWVALFYSKPYKSPTTRKVVEHSNPAKYVSINSTLDPLAFVDDCEGLYSSEKCLADSPSEALWASIGLEKKTSSTVEKPLSCNELSSTSCLEECSPSDDDESSSHLPLEDLQQAVAAEERADSVRSLSRVEEEGLEEESPLAPILPTDNSDCSFPDKHGDATMRQEELCTDNTTKDNQVLNLMEVSQNDTASAQAELPEDQENEQPVTSDKRETHVHEVELEEESPLAPIISTTKSDTSSPDKLGDATMRQEELCTDDTAKFNQVEEEQLEEESPLDPILPTNNLVSSSPDKHGDATMRQEQLNTAKANQVLNLMEVSQSDTTSAQAEFPEHQ</sequence>
<dbReference type="Ensembl" id="ENSSPUT00000002305.1">
    <property type="protein sequence ID" value="ENSSPUP00000002178.1"/>
    <property type="gene ID" value="ENSSPUG00000001695.1"/>
</dbReference>
<reference evidence="2" key="1">
    <citation type="submission" date="2025-08" db="UniProtKB">
        <authorList>
            <consortium name="Ensembl"/>
        </authorList>
    </citation>
    <scope>IDENTIFICATION</scope>
</reference>
<feature type="compositionally biased region" description="Low complexity" evidence="1">
    <location>
        <begin position="241"/>
        <end position="254"/>
    </location>
</feature>
<protein>
    <submittedName>
        <fullName evidence="2">Uncharacterized protein</fullName>
    </submittedName>
</protein>
<organism evidence="2 3">
    <name type="scientific">Sphenodon punctatus</name>
    <name type="common">Tuatara</name>
    <name type="synonym">Hatteria punctata</name>
    <dbReference type="NCBI Taxonomy" id="8508"/>
    <lineage>
        <taxon>Eukaryota</taxon>
        <taxon>Metazoa</taxon>
        <taxon>Chordata</taxon>
        <taxon>Craniata</taxon>
        <taxon>Vertebrata</taxon>
        <taxon>Euteleostomi</taxon>
        <taxon>Lepidosauria</taxon>
        <taxon>Sphenodontia</taxon>
        <taxon>Sphenodontidae</taxon>
        <taxon>Sphenodon</taxon>
    </lineage>
</organism>
<feature type="region of interest" description="Disordered" evidence="1">
    <location>
        <begin position="128"/>
        <end position="161"/>
    </location>
</feature>
<feature type="region of interest" description="Disordered" evidence="1">
    <location>
        <begin position="278"/>
        <end position="309"/>
    </location>
</feature>
<dbReference type="AlphaFoldDB" id="A0A8D0G9G2"/>
<evidence type="ECO:0000256" key="1">
    <source>
        <dbReference type="SAM" id="MobiDB-lite"/>
    </source>
</evidence>
<dbReference type="Proteomes" id="UP000694392">
    <property type="component" value="Unplaced"/>
</dbReference>
<feature type="compositionally biased region" description="Basic and acidic residues" evidence="1">
    <location>
        <begin position="129"/>
        <end position="144"/>
    </location>
</feature>
<evidence type="ECO:0000313" key="3">
    <source>
        <dbReference type="Proteomes" id="UP000694392"/>
    </source>
</evidence>
<reference evidence="2" key="2">
    <citation type="submission" date="2025-09" db="UniProtKB">
        <authorList>
            <consortium name="Ensembl"/>
        </authorList>
    </citation>
    <scope>IDENTIFICATION</scope>
</reference>
<proteinExistence type="predicted"/>
<accession>A0A8D0G9G2</accession>
<feature type="compositionally biased region" description="Acidic residues" evidence="1">
    <location>
        <begin position="278"/>
        <end position="287"/>
    </location>
</feature>
<keyword evidence="3" id="KW-1185">Reference proteome</keyword>
<feature type="region of interest" description="Disordered" evidence="1">
    <location>
        <begin position="201"/>
        <end position="260"/>
    </location>
</feature>
<name>A0A8D0G9G2_SPHPU</name>